<dbReference type="AlphaFoldDB" id="A0A915J3I9"/>
<organism evidence="1 2">
    <name type="scientific">Romanomermis culicivorax</name>
    <name type="common">Nematode worm</name>
    <dbReference type="NCBI Taxonomy" id="13658"/>
    <lineage>
        <taxon>Eukaryota</taxon>
        <taxon>Metazoa</taxon>
        <taxon>Ecdysozoa</taxon>
        <taxon>Nematoda</taxon>
        <taxon>Enoplea</taxon>
        <taxon>Dorylaimia</taxon>
        <taxon>Mermithida</taxon>
        <taxon>Mermithoidea</taxon>
        <taxon>Mermithidae</taxon>
        <taxon>Romanomermis</taxon>
    </lineage>
</organism>
<keyword evidence="1" id="KW-1185">Reference proteome</keyword>
<proteinExistence type="predicted"/>
<accession>A0A915J3I9</accession>
<reference evidence="2" key="1">
    <citation type="submission" date="2022-11" db="UniProtKB">
        <authorList>
            <consortium name="WormBaseParasite"/>
        </authorList>
    </citation>
    <scope>IDENTIFICATION</scope>
</reference>
<evidence type="ECO:0000313" key="1">
    <source>
        <dbReference type="Proteomes" id="UP000887565"/>
    </source>
</evidence>
<name>A0A915J3I9_ROMCU</name>
<dbReference type="WBParaSite" id="nRc.2.0.1.t20981-RA">
    <property type="protein sequence ID" value="nRc.2.0.1.t20981-RA"/>
    <property type="gene ID" value="nRc.2.0.1.g20981"/>
</dbReference>
<evidence type="ECO:0000313" key="2">
    <source>
        <dbReference type="WBParaSite" id="nRc.2.0.1.t20981-RA"/>
    </source>
</evidence>
<sequence length="65" mass="7355">MEENVPDWIKTCKICQLTTPPTSLPLPLLQIQPKHPFEIVATNIVNISLVGNGFPRIKYLTEKPQ</sequence>
<dbReference type="Proteomes" id="UP000887565">
    <property type="component" value="Unplaced"/>
</dbReference>
<protein>
    <submittedName>
        <fullName evidence="2">Uncharacterized protein</fullName>
    </submittedName>
</protein>